<evidence type="ECO:0000313" key="2">
    <source>
        <dbReference type="Proteomes" id="UP000594638"/>
    </source>
</evidence>
<dbReference type="Gramene" id="OE9A073914T1">
    <property type="protein sequence ID" value="OE9A073914C1"/>
    <property type="gene ID" value="OE9A073914"/>
</dbReference>
<accession>A0A8S0UEC5</accession>
<organism evidence="1 2">
    <name type="scientific">Olea europaea subsp. europaea</name>
    <dbReference type="NCBI Taxonomy" id="158383"/>
    <lineage>
        <taxon>Eukaryota</taxon>
        <taxon>Viridiplantae</taxon>
        <taxon>Streptophyta</taxon>
        <taxon>Embryophyta</taxon>
        <taxon>Tracheophyta</taxon>
        <taxon>Spermatophyta</taxon>
        <taxon>Magnoliopsida</taxon>
        <taxon>eudicotyledons</taxon>
        <taxon>Gunneridae</taxon>
        <taxon>Pentapetalae</taxon>
        <taxon>asterids</taxon>
        <taxon>lamiids</taxon>
        <taxon>Lamiales</taxon>
        <taxon>Oleaceae</taxon>
        <taxon>Oleeae</taxon>
        <taxon>Olea</taxon>
    </lineage>
</organism>
<dbReference type="AlphaFoldDB" id="A0A8S0UEC5"/>
<protein>
    <submittedName>
        <fullName evidence="1">Uncharacterized protein</fullName>
    </submittedName>
</protein>
<dbReference type="EMBL" id="CACTIH010007802">
    <property type="protein sequence ID" value="CAA3018226.1"/>
    <property type="molecule type" value="Genomic_DNA"/>
</dbReference>
<dbReference type="Proteomes" id="UP000594638">
    <property type="component" value="Unassembled WGS sequence"/>
</dbReference>
<keyword evidence="2" id="KW-1185">Reference proteome</keyword>
<proteinExistence type="predicted"/>
<name>A0A8S0UEC5_OLEEU</name>
<reference evidence="1 2" key="1">
    <citation type="submission" date="2019-12" db="EMBL/GenBank/DDBJ databases">
        <authorList>
            <person name="Alioto T."/>
            <person name="Alioto T."/>
            <person name="Gomez Garrido J."/>
        </authorList>
    </citation>
    <scope>NUCLEOTIDE SEQUENCE [LARGE SCALE GENOMIC DNA]</scope>
</reference>
<sequence length="95" mass="10707">EIRFKLHLQPLQVVNELAIDISNVVPFYNNCSSQGVRNYRVNSAASISSVIQMTTEYKLILGIKPGESNWTVKAIVSEKCSPTKARNSQLKYQHI</sequence>
<evidence type="ECO:0000313" key="1">
    <source>
        <dbReference type="EMBL" id="CAA3018226.1"/>
    </source>
</evidence>
<feature type="non-terminal residue" evidence="1">
    <location>
        <position position="95"/>
    </location>
</feature>
<gene>
    <name evidence="1" type="ORF">OLEA9_A073914</name>
</gene>
<comment type="caution">
    <text evidence="1">The sequence shown here is derived from an EMBL/GenBank/DDBJ whole genome shotgun (WGS) entry which is preliminary data.</text>
</comment>
<dbReference type="OrthoDB" id="1725660at2759"/>